<comment type="caution">
    <text evidence="3">The sequence shown here is derived from an EMBL/GenBank/DDBJ whole genome shotgun (WGS) entry which is preliminary data.</text>
</comment>
<keyword evidence="4" id="KW-1185">Reference proteome</keyword>
<dbReference type="Proteomes" id="UP000193689">
    <property type="component" value="Unassembled WGS sequence"/>
</dbReference>
<sequence length="695" mass="77494">MDSPCRIKRKPLPNDTSRNSSMNTSTPLPYDSDHSSQTLISENLSMLTHDGVTTPALMPVYMNEFQGCEKQHPDRPTSKFKIRGGGWGLEIAGLLTTILSFIALVILVRKVDGQLLSSWKFFLPVNTVVSVLSISIKTPLAFVVGACIGQNKWSWFSKRPGPLSGFVAFDEASRGPLGCLTLLWWLKSCHWASLGAWVTLTLLAVDPFLQAVIMYEGQLDSVSVSAAETGISRASKLDFGDWYYEIMKRVEYRGIFGVMGICEMYPDAGVSATTLMGFVNSSTASPTQPPLFTCRTGNCTFPLYSSVGMCSRCADVSEHVVKESRFGLPDENPFTRAHGSDAVQSMNYTNYVLPYNSGRRLLLQRNNGFSNLSRYSGSRIPRVDVTSVYYPQQTYSFQDSSTLLASFGIVSVDQSYWNNLTPWEDTNIYATECVLEFCAQVFQATVQDGILQEIAIPSATFNRVPNSFQPTAWETKEIMKGIETDFGNSLGMYDQKSYGVLPGVVLSRSDLQLRMNGDAKLPMGDNTVQTVFNITQKSIHTISYFLAQNTTLDSIVYSLSDSTDFLTTFQTAARLLSNRFRELDDNKNNRSSTSSNLVTGTAEQWVTYIRVCWVFFIGPTLVLLAGFVFVLGALYDSHSQRLEKMNSDALAMLMHGVDGETRARLREEKREGRRADRIWVRLEDEKSGLSLRSQE</sequence>
<feature type="transmembrane region" description="Helical" evidence="2">
    <location>
        <begin position="87"/>
        <end position="108"/>
    </location>
</feature>
<dbReference type="Pfam" id="PF11374">
    <property type="entry name" value="DUF3176"/>
    <property type="match status" value="1"/>
</dbReference>
<dbReference type="OrthoDB" id="5242705at2759"/>
<accession>A0A1Y2DB43</accession>
<keyword evidence="2" id="KW-0812">Transmembrane</keyword>
<evidence type="ECO:0000256" key="2">
    <source>
        <dbReference type="SAM" id="Phobius"/>
    </source>
</evidence>
<feature type="transmembrane region" description="Helical" evidence="2">
    <location>
        <begin position="194"/>
        <end position="215"/>
    </location>
</feature>
<feature type="compositionally biased region" description="Polar residues" evidence="1">
    <location>
        <begin position="14"/>
        <end position="27"/>
    </location>
</feature>
<name>A0A1Y2DB43_9PEZI</name>
<feature type="compositionally biased region" description="Basic residues" evidence="1">
    <location>
        <begin position="1"/>
        <end position="11"/>
    </location>
</feature>
<proteinExistence type="predicted"/>
<dbReference type="AlphaFoldDB" id="A0A1Y2DB43"/>
<feature type="transmembrane region" description="Helical" evidence="2">
    <location>
        <begin position="613"/>
        <end position="635"/>
    </location>
</feature>
<feature type="transmembrane region" description="Helical" evidence="2">
    <location>
        <begin position="128"/>
        <end position="149"/>
    </location>
</feature>
<evidence type="ECO:0000256" key="1">
    <source>
        <dbReference type="SAM" id="MobiDB-lite"/>
    </source>
</evidence>
<feature type="region of interest" description="Disordered" evidence="1">
    <location>
        <begin position="1"/>
        <end position="35"/>
    </location>
</feature>
<dbReference type="PANTHER" id="PTHR35394:SF5">
    <property type="entry name" value="DUF3176 DOMAIN-CONTAINING PROTEIN"/>
    <property type="match status" value="1"/>
</dbReference>
<dbReference type="InterPro" id="IPR021514">
    <property type="entry name" value="DUF3176"/>
</dbReference>
<evidence type="ECO:0000313" key="4">
    <source>
        <dbReference type="Proteomes" id="UP000193689"/>
    </source>
</evidence>
<dbReference type="EMBL" id="MCFJ01000023">
    <property type="protein sequence ID" value="ORY56417.1"/>
    <property type="molecule type" value="Genomic_DNA"/>
</dbReference>
<dbReference type="InParanoid" id="A0A1Y2DB43"/>
<keyword evidence="2" id="KW-1133">Transmembrane helix</keyword>
<keyword evidence="2" id="KW-0472">Membrane</keyword>
<protein>
    <submittedName>
        <fullName evidence="3">Uncharacterized protein</fullName>
    </submittedName>
</protein>
<dbReference type="GeneID" id="63781644"/>
<evidence type="ECO:0000313" key="3">
    <source>
        <dbReference type="EMBL" id="ORY56417.1"/>
    </source>
</evidence>
<gene>
    <name evidence="3" type="ORF">BCR38DRAFT_528586</name>
</gene>
<organism evidence="3 4">
    <name type="scientific">Pseudomassariella vexata</name>
    <dbReference type="NCBI Taxonomy" id="1141098"/>
    <lineage>
        <taxon>Eukaryota</taxon>
        <taxon>Fungi</taxon>
        <taxon>Dikarya</taxon>
        <taxon>Ascomycota</taxon>
        <taxon>Pezizomycotina</taxon>
        <taxon>Sordariomycetes</taxon>
        <taxon>Xylariomycetidae</taxon>
        <taxon>Amphisphaeriales</taxon>
        <taxon>Pseudomassariaceae</taxon>
        <taxon>Pseudomassariella</taxon>
    </lineage>
</organism>
<dbReference type="PANTHER" id="PTHR35394">
    <property type="entry name" value="DUF3176 DOMAIN-CONTAINING PROTEIN"/>
    <property type="match status" value="1"/>
</dbReference>
<dbReference type="STRING" id="1141098.A0A1Y2DB43"/>
<reference evidence="3 4" key="1">
    <citation type="submission" date="2016-07" db="EMBL/GenBank/DDBJ databases">
        <title>Pervasive Adenine N6-methylation of Active Genes in Fungi.</title>
        <authorList>
            <consortium name="DOE Joint Genome Institute"/>
            <person name="Mondo S.J."/>
            <person name="Dannebaum R.O."/>
            <person name="Kuo R.C."/>
            <person name="Labutti K."/>
            <person name="Haridas S."/>
            <person name="Kuo A."/>
            <person name="Salamov A."/>
            <person name="Ahrendt S.R."/>
            <person name="Lipzen A."/>
            <person name="Sullivan W."/>
            <person name="Andreopoulos W.B."/>
            <person name="Clum A."/>
            <person name="Lindquist E."/>
            <person name="Daum C."/>
            <person name="Ramamoorthy G.K."/>
            <person name="Gryganskyi A."/>
            <person name="Culley D."/>
            <person name="Magnuson J.K."/>
            <person name="James T.Y."/>
            <person name="O'Malley M.A."/>
            <person name="Stajich J.E."/>
            <person name="Spatafora J.W."/>
            <person name="Visel A."/>
            <person name="Grigoriev I.V."/>
        </authorList>
    </citation>
    <scope>NUCLEOTIDE SEQUENCE [LARGE SCALE GENOMIC DNA]</scope>
    <source>
        <strain evidence="3 4">CBS 129021</strain>
    </source>
</reference>
<dbReference type="RefSeq" id="XP_040710134.1">
    <property type="nucleotide sequence ID" value="XM_040865432.1"/>
</dbReference>